<evidence type="ECO:0000313" key="16">
    <source>
        <dbReference type="Proteomes" id="UP000010471"/>
    </source>
</evidence>
<protein>
    <recommendedName>
        <fullName evidence="12 13">Uracil phosphoribosyltransferase</fullName>
        <ecNumber evidence="4 13">2.4.2.9</ecNumber>
    </recommendedName>
</protein>
<evidence type="ECO:0000259" key="14">
    <source>
        <dbReference type="Pfam" id="PF14681"/>
    </source>
</evidence>
<dbReference type="Proteomes" id="UP000010471">
    <property type="component" value="Chromosome"/>
</dbReference>
<evidence type="ECO:0000256" key="6">
    <source>
        <dbReference type="ARBA" id="ARBA00022676"/>
    </source>
</evidence>
<comment type="cofactor">
    <cofactor evidence="1">
        <name>Mg(2+)</name>
        <dbReference type="ChEBI" id="CHEBI:18420"/>
    </cofactor>
</comment>
<evidence type="ECO:0000256" key="1">
    <source>
        <dbReference type="ARBA" id="ARBA00001946"/>
    </source>
</evidence>
<keyword evidence="6 15" id="KW-0328">Glycosyltransferase</keyword>
<sequence length="225" mass="24655">MISIHFKLLMTIQLRVYVPPHPLIKHWLGVARDVSTPSPLFKSAMTELGRWLTYETIRDWLPTEEMMIQSPLAACPATMINPEVPLVVVPILRAGLALLEGAQTLLPLASIYHLGLVRNEETLEPSCYLNKLPNQFQPNTHVLITDPMLATGGSMMLAMAELVKRGVDPALTRIISVVAAPPALQKLSSSYPSLTIYTAMIDEIVNDQGYIVPGLGDAGDRSFGT</sequence>
<reference evidence="15 16" key="1">
    <citation type="submission" date="2012-06" db="EMBL/GenBank/DDBJ databases">
        <title>Finished chromosome of genome of Microcoleus sp. PCC 7113.</title>
        <authorList>
            <consortium name="US DOE Joint Genome Institute"/>
            <person name="Gugger M."/>
            <person name="Coursin T."/>
            <person name="Rippka R."/>
            <person name="Tandeau De Marsac N."/>
            <person name="Huntemann M."/>
            <person name="Wei C.-L."/>
            <person name="Han J."/>
            <person name="Detter J.C."/>
            <person name="Han C."/>
            <person name="Tapia R."/>
            <person name="Chen A."/>
            <person name="Kyrpides N."/>
            <person name="Mavromatis K."/>
            <person name="Markowitz V."/>
            <person name="Szeto E."/>
            <person name="Ivanova N."/>
            <person name="Pagani I."/>
            <person name="Pati A."/>
            <person name="Goodwin L."/>
            <person name="Nordberg H.P."/>
            <person name="Cantor M.N."/>
            <person name="Hua S.X."/>
            <person name="Woyke T."/>
            <person name="Kerfeld C.A."/>
        </authorList>
    </citation>
    <scope>NUCLEOTIDE SEQUENCE [LARGE SCALE GENOMIC DNA]</scope>
    <source>
        <strain evidence="15 16">PCC 7113</strain>
    </source>
</reference>
<dbReference type="NCBIfam" id="TIGR01091">
    <property type="entry name" value="upp"/>
    <property type="match status" value="1"/>
</dbReference>
<dbReference type="PANTHER" id="PTHR32315:SF4">
    <property type="entry name" value="URACIL PHOSPHORIBOSYLTRANSFERASE, CHLOROPLASTIC"/>
    <property type="match status" value="1"/>
</dbReference>
<dbReference type="InterPro" id="IPR029057">
    <property type="entry name" value="PRTase-like"/>
</dbReference>
<feature type="domain" description="Phosphoribosyltransferase" evidence="14">
    <location>
        <begin position="18"/>
        <end position="225"/>
    </location>
</feature>
<dbReference type="EC" id="2.4.2.9" evidence="4 13"/>
<dbReference type="eggNOG" id="COG0035">
    <property type="taxonomic scope" value="Bacteria"/>
</dbReference>
<keyword evidence="16" id="KW-1185">Reference proteome</keyword>
<proteinExistence type="inferred from homology"/>
<dbReference type="InterPro" id="IPR005765">
    <property type="entry name" value="UPRT"/>
</dbReference>
<evidence type="ECO:0000256" key="13">
    <source>
        <dbReference type="NCBIfam" id="TIGR01091"/>
    </source>
</evidence>
<dbReference type="UniPathway" id="UPA00574">
    <property type="reaction ID" value="UER00636"/>
</dbReference>
<comment type="function">
    <text evidence="11">Catalyzes the conversion of uracil and 5-phospho-alpha-D-ribose 1-diphosphate (PRPP) to UMP and diphosphate.</text>
</comment>
<evidence type="ECO:0000256" key="12">
    <source>
        <dbReference type="ARBA" id="ARBA00072146"/>
    </source>
</evidence>
<dbReference type="GO" id="GO:0004845">
    <property type="term" value="F:uracil phosphoribosyltransferase activity"/>
    <property type="evidence" value="ECO:0007669"/>
    <property type="project" value="UniProtKB-UniRule"/>
</dbReference>
<dbReference type="HOGENOM" id="CLU_067096_2_1_3"/>
<evidence type="ECO:0000256" key="8">
    <source>
        <dbReference type="ARBA" id="ARBA00022741"/>
    </source>
</evidence>
<evidence type="ECO:0000256" key="9">
    <source>
        <dbReference type="ARBA" id="ARBA00023134"/>
    </source>
</evidence>
<comment type="catalytic activity">
    <reaction evidence="10">
        <text>UMP + diphosphate = 5-phospho-alpha-D-ribose 1-diphosphate + uracil</text>
        <dbReference type="Rhea" id="RHEA:13017"/>
        <dbReference type="ChEBI" id="CHEBI:17568"/>
        <dbReference type="ChEBI" id="CHEBI:33019"/>
        <dbReference type="ChEBI" id="CHEBI:57865"/>
        <dbReference type="ChEBI" id="CHEBI:58017"/>
        <dbReference type="EC" id="2.4.2.9"/>
    </reaction>
</comment>
<keyword evidence="9" id="KW-0342">GTP-binding</keyword>
<dbReference type="FunFam" id="3.40.50.2020:FF:000003">
    <property type="entry name" value="Uracil phosphoribosyltransferase"/>
    <property type="match status" value="1"/>
</dbReference>
<dbReference type="GO" id="GO:0044206">
    <property type="term" value="P:UMP salvage"/>
    <property type="evidence" value="ECO:0007669"/>
    <property type="project" value="UniProtKB-UniPathway"/>
</dbReference>
<dbReference type="Gene3D" id="3.40.50.2020">
    <property type="match status" value="1"/>
</dbReference>
<dbReference type="Pfam" id="PF14681">
    <property type="entry name" value="UPRTase"/>
    <property type="match status" value="1"/>
</dbReference>
<organism evidence="15 16">
    <name type="scientific">Allocoleopsis franciscana PCC 7113</name>
    <dbReference type="NCBI Taxonomy" id="1173027"/>
    <lineage>
        <taxon>Bacteria</taxon>
        <taxon>Bacillati</taxon>
        <taxon>Cyanobacteriota</taxon>
        <taxon>Cyanophyceae</taxon>
        <taxon>Coleofasciculales</taxon>
        <taxon>Coleofasciculaceae</taxon>
        <taxon>Allocoleopsis</taxon>
        <taxon>Allocoleopsis franciscana</taxon>
    </lineage>
</organism>
<dbReference type="GO" id="GO:0005525">
    <property type="term" value="F:GTP binding"/>
    <property type="evidence" value="ECO:0007669"/>
    <property type="project" value="UniProtKB-KW"/>
</dbReference>
<evidence type="ECO:0000256" key="3">
    <source>
        <dbReference type="ARBA" id="ARBA00009516"/>
    </source>
</evidence>
<keyword evidence="7 15" id="KW-0808">Transferase</keyword>
<evidence type="ECO:0000256" key="10">
    <source>
        <dbReference type="ARBA" id="ARBA00052919"/>
    </source>
</evidence>
<dbReference type="EMBL" id="CP003630">
    <property type="protein sequence ID" value="AFZ21132.1"/>
    <property type="molecule type" value="Genomic_DNA"/>
</dbReference>
<gene>
    <name evidence="15" type="ORF">Mic7113_5496</name>
</gene>
<evidence type="ECO:0000256" key="5">
    <source>
        <dbReference type="ARBA" id="ARBA00022533"/>
    </source>
</evidence>
<keyword evidence="5" id="KW-0021">Allosteric enzyme</keyword>
<dbReference type="PANTHER" id="PTHR32315">
    <property type="entry name" value="ADENINE PHOSPHORIBOSYLTRANSFERASE"/>
    <property type="match status" value="1"/>
</dbReference>
<name>K9WNP1_9CYAN</name>
<evidence type="ECO:0000313" key="15">
    <source>
        <dbReference type="EMBL" id="AFZ21132.1"/>
    </source>
</evidence>
<evidence type="ECO:0000256" key="11">
    <source>
        <dbReference type="ARBA" id="ARBA00056901"/>
    </source>
</evidence>
<dbReference type="GO" id="GO:0006223">
    <property type="term" value="P:uracil salvage"/>
    <property type="evidence" value="ECO:0007669"/>
    <property type="project" value="InterPro"/>
</dbReference>
<accession>K9WNP1</accession>
<dbReference type="CDD" id="cd06223">
    <property type="entry name" value="PRTases_typeI"/>
    <property type="match status" value="1"/>
</dbReference>
<dbReference type="GO" id="GO:0005737">
    <property type="term" value="C:cytoplasm"/>
    <property type="evidence" value="ECO:0007669"/>
    <property type="project" value="UniProtKB-ARBA"/>
</dbReference>
<evidence type="ECO:0000256" key="7">
    <source>
        <dbReference type="ARBA" id="ARBA00022679"/>
    </source>
</evidence>
<dbReference type="PATRIC" id="fig|1173027.3.peg.6084"/>
<dbReference type="InterPro" id="IPR000836">
    <property type="entry name" value="PRTase_dom"/>
</dbReference>
<comment type="similarity">
    <text evidence="3">Belongs to the UPRTase family.</text>
</comment>
<dbReference type="NCBIfam" id="NF001097">
    <property type="entry name" value="PRK00129.1"/>
    <property type="match status" value="1"/>
</dbReference>
<comment type="pathway">
    <text evidence="2">Pyrimidine metabolism; UMP biosynthesis via salvage pathway; UMP from uracil: step 1/1.</text>
</comment>
<dbReference type="SUPFAM" id="SSF53271">
    <property type="entry name" value="PRTase-like"/>
    <property type="match status" value="1"/>
</dbReference>
<keyword evidence="8" id="KW-0547">Nucleotide-binding</keyword>
<evidence type="ECO:0000256" key="2">
    <source>
        <dbReference type="ARBA" id="ARBA00005180"/>
    </source>
</evidence>
<evidence type="ECO:0000256" key="4">
    <source>
        <dbReference type="ARBA" id="ARBA00011894"/>
    </source>
</evidence>
<dbReference type="KEGG" id="mic:Mic7113_5496"/>
<dbReference type="AlphaFoldDB" id="K9WNP1"/>
<dbReference type="STRING" id="1173027.Mic7113_5496"/>
<dbReference type="InterPro" id="IPR050054">
    <property type="entry name" value="UPRTase/APRTase"/>
</dbReference>